<feature type="signal peptide" evidence="1">
    <location>
        <begin position="1"/>
        <end position="22"/>
    </location>
</feature>
<keyword evidence="1" id="KW-0732">Signal</keyword>
<protein>
    <submittedName>
        <fullName evidence="2">Uncharacterized protein</fullName>
    </submittedName>
</protein>
<evidence type="ECO:0000313" key="2">
    <source>
        <dbReference type="EMBL" id="KAJ8901167.1"/>
    </source>
</evidence>
<sequence>MMTKRVSIGVVLLASLAATADAQVNCTDDADCKGICYEGKDCKKSKTLVPRTAILETGITCYKAGLAIICVICEYPECWNRFVPKKIVPQLREQLINTDCCDDIKELKLIFKLDGTLMEDTNAAIGMRASATASTSGSTCEVEDLHQLPIEA</sequence>
<dbReference type="AlphaFoldDB" id="A0AAV8UIT4"/>
<accession>A0AAV8UIT4</accession>
<evidence type="ECO:0000313" key="3">
    <source>
        <dbReference type="Proteomes" id="UP001157974"/>
    </source>
</evidence>
<feature type="chain" id="PRO_5043687098" evidence="1">
    <location>
        <begin position="23"/>
        <end position="152"/>
    </location>
</feature>
<keyword evidence="3" id="KW-1185">Reference proteome</keyword>
<evidence type="ECO:0000256" key="1">
    <source>
        <dbReference type="SAM" id="SignalP"/>
    </source>
</evidence>
<reference evidence="2 3" key="1">
    <citation type="journal article" date="2023" name="Nat. Commun.">
        <title>Origin of minicircular mitochondrial genomes in red algae.</title>
        <authorList>
            <person name="Lee Y."/>
            <person name="Cho C.H."/>
            <person name="Lee Y.M."/>
            <person name="Park S.I."/>
            <person name="Yang J.H."/>
            <person name="West J.A."/>
            <person name="Bhattacharya D."/>
            <person name="Yoon H.S."/>
        </authorList>
    </citation>
    <scope>NUCLEOTIDE SEQUENCE [LARGE SCALE GENOMIC DNA]</scope>
    <source>
        <strain evidence="2 3">CCMP1338</strain>
        <tissue evidence="2">Whole cell</tissue>
    </source>
</reference>
<dbReference type="EMBL" id="JAMWBK010000011">
    <property type="protein sequence ID" value="KAJ8901167.1"/>
    <property type="molecule type" value="Genomic_DNA"/>
</dbReference>
<name>A0AAV8UIT4_9RHOD</name>
<comment type="caution">
    <text evidence="2">The sequence shown here is derived from an EMBL/GenBank/DDBJ whole genome shotgun (WGS) entry which is preliminary data.</text>
</comment>
<dbReference type="Proteomes" id="UP001157974">
    <property type="component" value="Unassembled WGS sequence"/>
</dbReference>
<proteinExistence type="predicted"/>
<gene>
    <name evidence="2" type="ORF">NDN08_007017</name>
</gene>
<organism evidence="2 3">
    <name type="scientific">Rhodosorus marinus</name>
    <dbReference type="NCBI Taxonomy" id="101924"/>
    <lineage>
        <taxon>Eukaryota</taxon>
        <taxon>Rhodophyta</taxon>
        <taxon>Stylonematophyceae</taxon>
        <taxon>Stylonematales</taxon>
        <taxon>Stylonemataceae</taxon>
        <taxon>Rhodosorus</taxon>
    </lineage>
</organism>